<evidence type="ECO:0000313" key="2">
    <source>
        <dbReference type="Proteomes" id="UP000192342"/>
    </source>
</evidence>
<organism evidence="1 2">
    <name type="scientific">Oceanococcus atlanticus</name>
    <dbReference type="NCBI Taxonomy" id="1317117"/>
    <lineage>
        <taxon>Bacteria</taxon>
        <taxon>Pseudomonadati</taxon>
        <taxon>Pseudomonadota</taxon>
        <taxon>Gammaproteobacteria</taxon>
        <taxon>Chromatiales</taxon>
        <taxon>Oceanococcaceae</taxon>
        <taxon>Oceanococcus</taxon>
    </lineage>
</organism>
<reference evidence="1 2" key="1">
    <citation type="submission" date="2013-04" db="EMBL/GenBank/DDBJ databases">
        <title>Oceanococcus atlanticus 22II-S10r2 Genome Sequencing.</title>
        <authorList>
            <person name="Lai Q."/>
            <person name="Li G."/>
            <person name="Shao Z."/>
        </authorList>
    </citation>
    <scope>NUCLEOTIDE SEQUENCE [LARGE SCALE GENOMIC DNA]</scope>
    <source>
        <strain evidence="1 2">22II-S10r2</strain>
    </source>
</reference>
<keyword evidence="2" id="KW-1185">Reference proteome</keyword>
<dbReference type="Proteomes" id="UP000192342">
    <property type="component" value="Unassembled WGS sequence"/>
</dbReference>
<sequence length="145" mass="15931">MIALLSLLCLVLSVLAGLCLWRTNVHINALAAQLARTAAVRAEAQRMREANERLAQWQSVTESSIDSGTAAVRAVHRGIAAIPFDIFEAIPATRDTSRVVRGVHDFTSDNVYAAISLVNRLAGQRGRRLLSRGERRKREPDQNSS</sequence>
<proteinExistence type="predicted"/>
<dbReference type="AlphaFoldDB" id="A0A1Y1SAV6"/>
<evidence type="ECO:0000313" key="1">
    <source>
        <dbReference type="EMBL" id="ORE85526.1"/>
    </source>
</evidence>
<comment type="caution">
    <text evidence="1">The sequence shown here is derived from an EMBL/GenBank/DDBJ whole genome shotgun (WGS) entry which is preliminary data.</text>
</comment>
<dbReference type="OrthoDB" id="7069254at2"/>
<protein>
    <submittedName>
        <fullName evidence="1">Uncharacterized protein</fullName>
    </submittedName>
</protein>
<dbReference type="EMBL" id="AQQV01000004">
    <property type="protein sequence ID" value="ORE85526.1"/>
    <property type="molecule type" value="Genomic_DNA"/>
</dbReference>
<dbReference type="STRING" id="1317117.ATO7_14928"/>
<gene>
    <name evidence="1" type="ORF">ATO7_14928</name>
</gene>
<name>A0A1Y1SAV6_9GAMM</name>
<dbReference type="RefSeq" id="WP_083563186.1">
    <property type="nucleotide sequence ID" value="NZ_AQQV01000004.1"/>
</dbReference>
<accession>A0A1Y1SAV6</accession>